<evidence type="ECO:0000256" key="5">
    <source>
        <dbReference type="ARBA" id="ARBA00023136"/>
    </source>
</evidence>
<keyword evidence="10" id="KW-1185">Reference proteome</keyword>
<feature type="transmembrane region" description="Helical" evidence="7">
    <location>
        <begin position="98"/>
        <end position="117"/>
    </location>
</feature>
<dbReference type="InterPro" id="IPR036259">
    <property type="entry name" value="MFS_trans_sf"/>
</dbReference>
<dbReference type="CDD" id="cd17319">
    <property type="entry name" value="MFS_ExuT_GudP_like"/>
    <property type="match status" value="1"/>
</dbReference>
<dbReference type="RefSeq" id="WP_336601627.1">
    <property type="nucleotide sequence ID" value="NZ_JACFYJ010000091.1"/>
</dbReference>
<dbReference type="PANTHER" id="PTHR43791">
    <property type="entry name" value="PERMEASE-RELATED"/>
    <property type="match status" value="1"/>
</dbReference>
<evidence type="ECO:0000256" key="3">
    <source>
        <dbReference type="ARBA" id="ARBA00022692"/>
    </source>
</evidence>
<evidence type="ECO:0000259" key="8">
    <source>
        <dbReference type="PROSITE" id="PS50850"/>
    </source>
</evidence>
<dbReference type="EMBL" id="JACFYJ010000091">
    <property type="protein sequence ID" value="MEI6001969.1"/>
    <property type="molecule type" value="Genomic_DNA"/>
</dbReference>
<feature type="transmembrane region" description="Helical" evidence="7">
    <location>
        <begin position="349"/>
        <end position="373"/>
    </location>
</feature>
<organism evidence="9 10">
    <name type="scientific">Paraburkholderia bengalensis</name>
    <dbReference type="NCBI Taxonomy" id="2747562"/>
    <lineage>
        <taxon>Bacteria</taxon>
        <taxon>Pseudomonadati</taxon>
        <taxon>Pseudomonadota</taxon>
        <taxon>Betaproteobacteria</taxon>
        <taxon>Burkholderiales</taxon>
        <taxon>Burkholderiaceae</taxon>
        <taxon>Paraburkholderia</taxon>
    </lineage>
</organism>
<keyword evidence="2" id="KW-0813">Transport</keyword>
<evidence type="ECO:0000313" key="10">
    <source>
        <dbReference type="Proteomes" id="UP001386437"/>
    </source>
</evidence>
<evidence type="ECO:0000256" key="7">
    <source>
        <dbReference type="SAM" id="Phobius"/>
    </source>
</evidence>
<feature type="transmembrane region" description="Helical" evidence="7">
    <location>
        <begin position="326"/>
        <end position="343"/>
    </location>
</feature>
<comment type="subcellular location">
    <subcellularLocation>
        <location evidence="1">Membrane</location>
        <topology evidence="1">Multi-pass membrane protein</topology>
    </subcellularLocation>
</comment>
<gene>
    <name evidence="9" type="ORF">H3V53_34005</name>
</gene>
<reference evidence="9 10" key="1">
    <citation type="journal article" date="2022" name="Arch. Microbiol.">
        <title>Paraburkholderia bengalensis sp. nov. isolated from roots of Oryza sativa, IR64.</title>
        <authorList>
            <person name="Nag P."/>
            <person name="Mondal N."/>
            <person name="Sarkar J."/>
            <person name="Das S."/>
        </authorList>
    </citation>
    <scope>NUCLEOTIDE SEQUENCE [LARGE SCALE GENOMIC DNA]</scope>
    <source>
        <strain evidence="9 10">IR64_4_BI</strain>
    </source>
</reference>
<dbReference type="Proteomes" id="UP001386437">
    <property type="component" value="Unassembled WGS sequence"/>
</dbReference>
<feature type="transmembrane region" description="Helical" evidence="7">
    <location>
        <begin position="417"/>
        <end position="436"/>
    </location>
</feature>
<comment type="caution">
    <text evidence="9">The sequence shown here is derived from an EMBL/GenBank/DDBJ whole genome shotgun (WGS) entry which is preliminary data.</text>
</comment>
<evidence type="ECO:0000313" key="9">
    <source>
        <dbReference type="EMBL" id="MEI6001969.1"/>
    </source>
</evidence>
<keyword evidence="5 7" id="KW-0472">Membrane</keyword>
<feature type="transmembrane region" description="Helical" evidence="7">
    <location>
        <begin position="156"/>
        <end position="179"/>
    </location>
</feature>
<evidence type="ECO:0000256" key="2">
    <source>
        <dbReference type="ARBA" id="ARBA00022448"/>
    </source>
</evidence>
<dbReference type="InterPro" id="IPR020846">
    <property type="entry name" value="MFS_dom"/>
</dbReference>
<feature type="transmembrane region" description="Helical" evidence="7">
    <location>
        <begin position="72"/>
        <end position="91"/>
    </location>
</feature>
<dbReference type="PROSITE" id="PS50850">
    <property type="entry name" value="MFS"/>
    <property type="match status" value="1"/>
</dbReference>
<feature type="transmembrane region" description="Helical" evidence="7">
    <location>
        <begin position="293"/>
        <end position="314"/>
    </location>
</feature>
<evidence type="ECO:0000256" key="4">
    <source>
        <dbReference type="ARBA" id="ARBA00022989"/>
    </source>
</evidence>
<evidence type="ECO:0000256" key="6">
    <source>
        <dbReference type="SAM" id="MobiDB-lite"/>
    </source>
</evidence>
<dbReference type="InterPro" id="IPR011701">
    <property type="entry name" value="MFS"/>
</dbReference>
<keyword evidence="3 7" id="KW-0812">Transmembrane</keyword>
<accession>A0ABU8J2K7</accession>
<feature type="region of interest" description="Disordered" evidence="6">
    <location>
        <begin position="1"/>
        <end position="20"/>
    </location>
</feature>
<feature type="transmembrane region" description="Helical" evidence="7">
    <location>
        <begin position="123"/>
        <end position="144"/>
    </location>
</feature>
<dbReference type="PANTHER" id="PTHR43791:SF36">
    <property type="entry name" value="TRANSPORTER, PUTATIVE (AFU_ORTHOLOGUE AFUA_6G08340)-RELATED"/>
    <property type="match status" value="1"/>
</dbReference>
<dbReference type="SUPFAM" id="SSF103473">
    <property type="entry name" value="MFS general substrate transporter"/>
    <property type="match status" value="1"/>
</dbReference>
<proteinExistence type="predicted"/>
<sequence length="443" mass="47784">MNICPQPVRSKAPSSNNTGQPHSVFKRIGWRLMPLLFVVFVLAYMDRVNIGFAKLQFSTELGLTDVMYGRGAGIFFFGYMLAGIPSNLLLAKMGARATISRIMVTWGTVSSLMMFISTPTQFYVLRFLLGLAEGGLAPGVYLYLTYWFPAALRARMLAIFLAAVPVAGILCAPLSGYLLDSMHHVYGLKGWQWMFLLEGIPSIIVGFIAHFLIQDTPQTTRWLTAPEKERVALALESDVRAKCAGRTRSAARHVLNSKTFLILATVETIGGAAVSGFAYWLPQILRDLGIQSLTRNGLIAAIPSVCASVGMIVWGFSSDRFHERRWHYAIAAAVSALSLLVATQKNVNFFVAIAALSLAYTGILSCVGVFWAYATSYLRSDAAAVGIGLLNTVAASAGYATQYAFGAASMATNSSLTGLYGIAIAMLIGGALVLFVPKDARPA</sequence>
<keyword evidence="4 7" id="KW-1133">Transmembrane helix</keyword>
<feature type="transmembrane region" description="Helical" evidence="7">
    <location>
        <begin position="260"/>
        <end position="281"/>
    </location>
</feature>
<name>A0ABU8J2K7_9BURK</name>
<feature type="domain" description="Major facilitator superfamily (MFS) profile" evidence="8">
    <location>
        <begin position="32"/>
        <end position="441"/>
    </location>
</feature>
<feature type="transmembrane region" description="Helical" evidence="7">
    <location>
        <begin position="32"/>
        <end position="52"/>
    </location>
</feature>
<protein>
    <submittedName>
        <fullName evidence="9">MFS transporter</fullName>
    </submittedName>
</protein>
<feature type="transmembrane region" description="Helical" evidence="7">
    <location>
        <begin position="191"/>
        <end position="213"/>
    </location>
</feature>
<evidence type="ECO:0000256" key="1">
    <source>
        <dbReference type="ARBA" id="ARBA00004141"/>
    </source>
</evidence>
<dbReference type="Gene3D" id="1.20.1250.20">
    <property type="entry name" value="MFS general substrate transporter like domains"/>
    <property type="match status" value="2"/>
</dbReference>
<dbReference type="Pfam" id="PF07690">
    <property type="entry name" value="MFS_1"/>
    <property type="match status" value="1"/>
</dbReference>
<feature type="transmembrane region" description="Helical" evidence="7">
    <location>
        <begin position="385"/>
        <end position="405"/>
    </location>
</feature>